<reference evidence="2 3" key="1">
    <citation type="submission" date="2023-03" db="EMBL/GenBank/DDBJ databases">
        <title>Complete genome of Arcanobacterium canis strain DSM 25104 isolated in 2010 from a canine otitis externa in Germany.</title>
        <authorList>
            <person name="Borowiak M."/>
            <person name="Kreitlow A."/>
            <person name="Malorny B."/>
            <person name="Laemmler C."/>
            <person name="Prenger-Berninghoff E."/>
            <person name="Ploetz M."/>
            <person name="Abdulmawjood A."/>
        </authorList>
    </citation>
    <scope>NUCLEOTIDE SEQUENCE [LARGE SCALE GENOMIC DNA]</scope>
    <source>
        <strain evidence="2 3">DSM 25104</strain>
    </source>
</reference>
<evidence type="ECO:0000313" key="2">
    <source>
        <dbReference type="EMBL" id="WFM82699.1"/>
    </source>
</evidence>
<name>A0ABY8FW04_9ACTO</name>
<feature type="transmembrane region" description="Helical" evidence="1">
    <location>
        <begin position="198"/>
        <end position="222"/>
    </location>
</feature>
<keyword evidence="1" id="KW-0812">Transmembrane</keyword>
<evidence type="ECO:0000256" key="1">
    <source>
        <dbReference type="SAM" id="Phobius"/>
    </source>
</evidence>
<dbReference type="RefSeq" id="WP_278012125.1">
    <property type="nucleotide sequence ID" value="NZ_CP121208.1"/>
</dbReference>
<feature type="transmembrane region" description="Helical" evidence="1">
    <location>
        <begin position="278"/>
        <end position="299"/>
    </location>
</feature>
<dbReference type="InterPro" id="IPR053153">
    <property type="entry name" value="APC_K+_Transporter"/>
</dbReference>
<gene>
    <name evidence="2" type="ORF">P7079_04640</name>
</gene>
<dbReference type="EMBL" id="CP121208">
    <property type="protein sequence ID" value="WFM82699.1"/>
    <property type="molecule type" value="Genomic_DNA"/>
</dbReference>
<feature type="transmembrane region" description="Helical" evidence="1">
    <location>
        <begin position="151"/>
        <end position="178"/>
    </location>
</feature>
<feature type="transmembrane region" description="Helical" evidence="1">
    <location>
        <begin position="85"/>
        <end position="105"/>
    </location>
</feature>
<feature type="transmembrane region" description="Helical" evidence="1">
    <location>
        <begin position="418"/>
        <end position="437"/>
    </location>
</feature>
<accession>A0ABY8FW04</accession>
<proteinExistence type="predicted"/>
<keyword evidence="1" id="KW-0472">Membrane</keyword>
<feature type="transmembrane region" description="Helical" evidence="1">
    <location>
        <begin position="12"/>
        <end position="31"/>
    </location>
</feature>
<feature type="transmembrane region" description="Helical" evidence="1">
    <location>
        <begin position="352"/>
        <end position="372"/>
    </location>
</feature>
<feature type="transmembrane region" description="Helical" evidence="1">
    <location>
        <begin position="327"/>
        <end position="346"/>
    </location>
</feature>
<evidence type="ECO:0008006" key="4">
    <source>
        <dbReference type="Google" id="ProtNLM"/>
    </source>
</evidence>
<dbReference type="Proteomes" id="UP001215216">
    <property type="component" value="Chromosome"/>
</dbReference>
<feature type="transmembrane region" description="Helical" evidence="1">
    <location>
        <begin position="43"/>
        <end position="64"/>
    </location>
</feature>
<feature type="transmembrane region" description="Helical" evidence="1">
    <location>
        <begin position="234"/>
        <end position="258"/>
    </location>
</feature>
<protein>
    <recommendedName>
        <fullName evidence="4">Amino acid permease</fullName>
    </recommendedName>
</protein>
<feature type="transmembrane region" description="Helical" evidence="1">
    <location>
        <begin position="111"/>
        <end position="139"/>
    </location>
</feature>
<sequence>MSKNRTELSVSRASSLVLIGLSALIVPQTMLRSMPKFHADWRIFLAALVGIAAFFAVVFGLVQVRRAAPRRSLHQLARSYLSPQTAIIVASARIVAYAALCILGTELTTAALIPFVDISAFAAWIASGIIAIMAVIVLLRHWVGNLRWTVLFMAGALAMSVMVLLIGLLMETMGGIAWREVATARLDVLSTAAATSQGGFSAVVLASLFPTGVVILLAERIMVPAQERRVDVRYLTIAFLPSLLIILATLYLTVILQLPGERLALPILSMATAFTGVIAQYIMAATIGAAGLSVTFMSLRQLPRLIRELAVDGLVPKRLAARDAVGSRNIILVVIAVICAVSVHVLSSARVVPITFVVATFVMGVLGCAALVSRAKTQLRTSTISDVRRRAHLESWLFRLYGVLATVVLGAVTYMEPLWMALDIAMLLVPGAFLVALRRGQLRIADELSADTLGAGRIIPARVRAYVLVSRVDDPTLEALDKARALRSASIEALAVDIDPNQTRSIREDWKRGQIAIPLTVLGTPRGAARGPVIEYIRSVRQLHPQDLIVVVSPVVIGTGAWQRFMVAHTTPGIISELRMEPGVAIMEVPFHMNDSESENEESK</sequence>
<evidence type="ECO:0000313" key="3">
    <source>
        <dbReference type="Proteomes" id="UP001215216"/>
    </source>
</evidence>
<feature type="transmembrane region" description="Helical" evidence="1">
    <location>
        <begin position="393"/>
        <end position="412"/>
    </location>
</feature>
<dbReference type="PANTHER" id="PTHR47704:SF1">
    <property type="entry name" value="POTASSIUM TRANSPORTER KIMA"/>
    <property type="match status" value="1"/>
</dbReference>
<keyword evidence="1" id="KW-1133">Transmembrane helix</keyword>
<keyword evidence="3" id="KW-1185">Reference proteome</keyword>
<dbReference type="PANTHER" id="PTHR47704">
    <property type="entry name" value="POTASSIUM TRANSPORTER KIMA"/>
    <property type="match status" value="1"/>
</dbReference>
<organism evidence="2 3">
    <name type="scientific">Arcanobacterium canis</name>
    <dbReference type="NCBI Taxonomy" id="999183"/>
    <lineage>
        <taxon>Bacteria</taxon>
        <taxon>Bacillati</taxon>
        <taxon>Actinomycetota</taxon>
        <taxon>Actinomycetes</taxon>
        <taxon>Actinomycetales</taxon>
        <taxon>Actinomycetaceae</taxon>
        <taxon>Arcanobacterium</taxon>
    </lineage>
</organism>